<accession>A0A8S1Q9G8</accession>
<name>A0A8S1Q9G8_PARPR</name>
<evidence type="ECO:0000313" key="1">
    <source>
        <dbReference type="EMBL" id="CAD8111687.1"/>
    </source>
</evidence>
<evidence type="ECO:0000313" key="2">
    <source>
        <dbReference type="Proteomes" id="UP000688137"/>
    </source>
</evidence>
<proteinExistence type="predicted"/>
<reference evidence="1" key="1">
    <citation type="submission" date="2021-01" db="EMBL/GenBank/DDBJ databases">
        <authorList>
            <consortium name="Genoscope - CEA"/>
            <person name="William W."/>
        </authorList>
    </citation>
    <scope>NUCLEOTIDE SEQUENCE</scope>
</reference>
<gene>
    <name evidence="1" type="ORF">PPRIM_AZ9-3.1.T1480112</name>
</gene>
<organism evidence="1 2">
    <name type="scientific">Paramecium primaurelia</name>
    <dbReference type="NCBI Taxonomy" id="5886"/>
    <lineage>
        <taxon>Eukaryota</taxon>
        <taxon>Sar</taxon>
        <taxon>Alveolata</taxon>
        <taxon>Ciliophora</taxon>
        <taxon>Intramacronucleata</taxon>
        <taxon>Oligohymenophorea</taxon>
        <taxon>Peniculida</taxon>
        <taxon>Parameciidae</taxon>
        <taxon>Paramecium</taxon>
    </lineage>
</organism>
<comment type="caution">
    <text evidence="1">The sequence shown here is derived from an EMBL/GenBank/DDBJ whole genome shotgun (WGS) entry which is preliminary data.</text>
</comment>
<dbReference type="EMBL" id="CAJJDM010000152">
    <property type="protein sequence ID" value="CAD8111687.1"/>
    <property type="molecule type" value="Genomic_DNA"/>
</dbReference>
<keyword evidence="2" id="KW-1185">Reference proteome</keyword>
<sequence length="87" mass="9751">MGNDMQRVQQLGDSIRQLREDMDALSKIAPQVEKMVALAGTLESTTKNINENISKVSKTVQDVEDKSKKVKELMDKIPGGNKLNQFF</sequence>
<dbReference type="AlphaFoldDB" id="A0A8S1Q9G8"/>
<protein>
    <submittedName>
        <fullName evidence="1">Uncharacterized protein</fullName>
    </submittedName>
</protein>
<dbReference type="Proteomes" id="UP000688137">
    <property type="component" value="Unassembled WGS sequence"/>
</dbReference>